<dbReference type="AlphaFoldDB" id="A0A1T2L241"/>
<dbReference type="EMBL" id="MPRL01000061">
    <property type="protein sequence ID" value="OOZ39090.1"/>
    <property type="molecule type" value="Genomic_DNA"/>
</dbReference>
<keyword evidence="1" id="KW-1133">Transmembrane helix</keyword>
<sequence>MDKREIGVVIGVVSILAAGVSLAPLFDLSIGLLLGISVGGVMGISIGMWVGRKAHHNPQLEVELHQAREALAVIRLNRSRSRPQLICHIASVPTTPTLKTMDGRTVARAMP</sequence>
<protein>
    <submittedName>
        <fullName evidence="2">Uncharacterized protein</fullName>
    </submittedName>
</protein>
<feature type="transmembrane region" description="Helical" evidence="1">
    <location>
        <begin position="7"/>
        <end position="26"/>
    </location>
</feature>
<reference evidence="2 3" key="1">
    <citation type="submission" date="2016-11" db="EMBL/GenBank/DDBJ databases">
        <title>Mixed transmission modes and dynamic genome evolution in an obligate animal-bacterial symbiosis.</title>
        <authorList>
            <person name="Russell S.L."/>
            <person name="Corbett-Detig R.B."/>
            <person name="Cavanaugh C.M."/>
        </authorList>
    </citation>
    <scope>NUCLEOTIDE SEQUENCE [LARGE SCALE GENOMIC DNA]</scope>
    <source>
        <strain evidence="2">Sveles-Q1</strain>
    </source>
</reference>
<organism evidence="2 3">
    <name type="scientific">Solemya pervernicosa gill symbiont</name>
    <dbReference type="NCBI Taxonomy" id="642797"/>
    <lineage>
        <taxon>Bacteria</taxon>
        <taxon>Pseudomonadati</taxon>
        <taxon>Pseudomonadota</taxon>
        <taxon>Gammaproteobacteria</taxon>
        <taxon>sulfur-oxidizing symbionts</taxon>
    </lineage>
</organism>
<keyword evidence="1" id="KW-0812">Transmembrane</keyword>
<dbReference type="RefSeq" id="WP_078484520.1">
    <property type="nucleotide sequence ID" value="NZ_MPRL01000061.1"/>
</dbReference>
<dbReference type="Proteomes" id="UP000191110">
    <property type="component" value="Unassembled WGS sequence"/>
</dbReference>
<evidence type="ECO:0000313" key="2">
    <source>
        <dbReference type="EMBL" id="OOZ39090.1"/>
    </source>
</evidence>
<keyword evidence="1" id="KW-0472">Membrane</keyword>
<name>A0A1T2L241_9GAMM</name>
<evidence type="ECO:0000313" key="3">
    <source>
        <dbReference type="Proteomes" id="UP000191110"/>
    </source>
</evidence>
<feature type="transmembrane region" description="Helical" evidence="1">
    <location>
        <begin position="32"/>
        <end position="51"/>
    </location>
</feature>
<proteinExistence type="predicted"/>
<gene>
    <name evidence="2" type="ORF">BOW53_13000</name>
</gene>
<comment type="caution">
    <text evidence="2">The sequence shown here is derived from an EMBL/GenBank/DDBJ whole genome shotgun (WGS) entry which is preliminary data.</text>
</comment>
<keyword evidence="3" id="KW-1185">Reference proteome</keyword>
<evidence type="ECO:0000256" key="1">
    <source>
        <dbReference type="SAM" id="Phobius"/>
    </source>
</evidence>
<accession>A0A1T2L241</accession>